<evidence type="ECO:0000313" key="1">
    <source>
        <dbReference type="EMBL" id="RMC06375.1"/>
    </source>
</evidence>
<dbReference type="OrthoDB" id="10540640at2759"/>
<proteinExistence type="predicted"/>
<keyword evidence="2" id="KW-1185">Reference proteome</keyword>
<reference evidence="1 2" key="1">
    <citation type="submission" date="2018-07" db="EMBL/GenBank/DDBJ databases">
        <title>A high quality draft genome assembly of the barn swallow (H. rustica rustica).</title>
        <authorList>
            <person name="Formenti G."/>
            <person name="Chiara M."/>
            <person name="Poveda L."/>
            <person name="Francoijs K.-J."/>
            <person name="Bonisoli-Alquati A."/>
            <person name="Canova L."/>
            <person name="Gianfranceschi L."/>
            <person name="Horner D.S."/>
            <person name="Saino N."/>
        </authorList>
    </citation>
    <scope>NUCLEOTIDE SEQUENCE [LARGE SCALE GENOMIC DNA]</scope>
    <source>
        <strain evidence="1">Chelidonia</strain>
        <tissue evidence="1">Blood</tissue>
    </source>
</reference>
<name>A0A3M0JZQ6_HIRRU</name>
<sequence>MGSSLGTIQRLFSEPLNSLCNAVGSITARTVPGDQRDPNFSTQTWFMTGTGEATPGVLVQFRKDIVVLERVQRRTTELGMGLEHKPDEEQQRKLGLFGEKETEETLCSLQFPERSV</sequence>
<comment type="caution">
    <text evidence="1">The sequence shown here is derived from an EMBL/GenBank/DDBJ whole genome shotgun (WGS) entry which is preliminary data.</text>
</comment>
<organism evidence="1 2">
    <name type="scientific">Hirundo rustica rustica</name>
    <dbReference type="NCBI Taxonomy" id="333673"/>
    <lineage>
        <taxon>Eukaryota</taxon>
        <taxon>Metazoa</taxon>
        <taxon>Chordata</taxon>
        <taxon>Craniata</taxon>
        <taxon>Vertebrata</taxon>
        <taxon>Euteleostomi</taxon>
        <taxon>Archelosauria</taxon>
        <taxon>Archosauria</taxon>
        <taxon>Dinosauria</taxon>
        <taxon>Saurischia</taxon>
        <taxon>Theropoda</taxon>
        <taxon>Coelurosauria</taxon>
        <taxon>Aves</taxon>
        <taxon>Neognathae</taxon>
        <taxon>Neoaves</taxon>
        <taxon>Telluraves</taxon>
        <taxon>Australaves</taxon>
        <taxon>Passeriformes</taxon>
        <taxon>Sylvioidea</taxon>
        <taxon>Hirundinidae</taxon>
        <taxon>Hirundo</taxon>
    </lineage>
</organism>
<dbReference type="AlphaFoldDB" id="A0A3M0JZQ6"/>
<accession>A0A3M0JZQ6</accession>
<evidence type="ECO:0000313" key="2">
    <source>
        <dbReference type="Proteomes" id="UP000269221"/>
    </source>
</evidence>
<dbReference type="EMBL" id="QRBI01000120">
    <property type="protein sequence ID" value="RMC06375.1"/>
    <property type="molecule type" value="Genomic_DNA"/>
</dbReference>
<gene>
    <name evidence="1" type="ORF">DUI87_15808</name>
</gene>
<protein>
    <submittedName>
        <fullName evidence="1">Uncharacterized protein</fullName>
    </submittedName>
</protein>
<dbReference type="Proteomes" id="UP000269221">
    <property type="component" value="Unassembled WGS sequence"/>
</dbReference>